<dbReference type="InterPro" id="IPR011701">
    <property type="entry name" value="MFS"/>
</dbReference>
<keyword evidence="8" id="KW-1185">Reference proteome</keyword>
<feature type="transmembrane region" description="Helical" evidence="5">
    <location>
        <begin position="307"/>
        <end position="328"/>
    </location>
</feature>
<feature type="transmembrane region" description="Helical" evidence="5">
    <location>
        <begin position="437"/>
        <end position="463"/>
    </location>
</feature>
<dbReference type="PANTHER" id="PTHR23502">
    <property type="entry name" value="MAJOR FACILITATOR SUPERFAMILY"/>
    <property type="match status" value="1"/>
</dbReference>
<organism evidence="7 8">
    <name type="scientific">Penicilliopsis zonata CBS 506.65</name>
    <dbReference type="NCBI Taxonomy" id="1073090"/>
    <lineage>
        <taxon>Eukaryota</taxon>
        <taxon>Fungi</taxon>
        <taxon>Dikarya</taxon>
        <taxon>Ascomycota</taxon>
        <taxon>Pezizomycotina</taxon>
        <taxon>Eurotiomycetes</taxon>
        <taxon>Eurotiomycetidae</taxon>
        <taxon>Eurotiales</taxon>
        <taxon>Aspergillaceae</taxon>
        <taxon>Penicilliopsis</taxon>
    </lineage>
</organism>
<evidence type="ECO:0000256" key="5">
    <source>
        <dbReference type="SAM" id="Phobius"/>
    </source>
</evidence>
<dbReference type="Pfam" id="PF07690">
    <property type="entry name" value="MFS_1"/>
    <property type="match status" value="1"/>
</dbReference>
<dbReference type="AlphaFoldDB" id="A0A1L9ST89"/>
<dbReference type="Gene3D" id="1.20.1250.20">
    <property type="entry name" value="MFS general substrate transporter like domains"/>
    <property type="match status" value="1"/>
</dbReference>
<dbReference type="GeneID" id="34609869"/>
<dbReference type="EMBL" id="KV878337">
    <property type="protein sequence ID" value="OJJ50313.1"/>
    <property type="molecule type" value="Genomic_DNA"/>
</dbReference>
<keyword evidence="2 5" id="KW-0812">Transmembrane</keyword>
<dbReference type="PROSITE" id="PS50850">
    <property type="entry name" value="MFS"/>
    <property type="match status" value="1"/>
</dbReference>
<evidence type="ECO:0000256" key="2">
    <source>
        <dbReference type="ARBA" id="ARBA00022692"/>
    </source>
</evidence>
<protein>
    <recommendedName>
        <fullName evidence="6">Major facilitator superfamily (MFS) profile domain-containing protein</fullName>
    </recommendedName>
</protein>
<accession>A0A1L9ST89</accession>
<feature type="transmembrane region" description="Helical" evidence="5">
    <location>
        <begin position="198"/>
        <end position="218"/>
    </location>
</feature>
<dbReference type="GO" id="GO:0005886">
    <property type="term" value="C:plasma membrane"/>
    <property type="evidence" value="ECO:0007669"/>
    <property type="project" value="TreeGrafter"/>
</dbReference>
<proteinExistence type="predicted"/>
<comment type="subcellular location">
    <subcellularLocation>
        <location evidence="1">Membrane</location>
        <topology evidence="1">Multi-pass membrane protein</topology>
    </subcellularLocation>
</comment>
<keyword evidence="3 5" id="KW-1133">Transmembrane helix</keyword>
<evidence type="ECO:0000313" key="7">
    <source>
        <dbReference type="EMBL" id="OJJ50313.1"/>
    </source>
</evidence>
<reference evidence="8" key="1">
    <citation type="journal article" date="2017" name="Genome Biol.">
        <title>Comparative genomics reveals high biological diversity and specific adaptations in the industrially and medically important fungal genus Aspergillus.</title>
        <authorList>
            <person name="de Vries R.P."/>
            <person name="Riley R."/>
            <person name="Wiebenga A."/>
            <person name="Aguilar-Osorio G."/>
            <person name="Amillis S."/>
            <person name="Uchima C.A."/>
            <person name="Anderluh G."/>
            <person name="Asadollahi M."/>
            <person name="Askin M."/>
            <person name="Barry K."/>
            <person name="Battaglia E."/>
            <person name="Bayram O."/>
            <person name="Benocci T."/>
            <person name="Braus-Stromeyer S.A."/>
            <person name="Caldana C."/>
            <person name="Canovas D."/>
            <person name="Cerqueira G.C."/>
            <person name="Chen F."/>
            <person name="Chen W."/>
            <person name="Choi C."/>
            <person name="Clum A."/>
            <person name="Dos Santos R.A."/>
            <person name="Damasio A.R."/>
            <person name="Diallinas G."/>
            <person name="Emri T."/>
            <person name="Fekete E."/>
            <person name="Flipphi M."/>
            <person name="Freyberg S."/>
            <person name="Gallo A."/>
            <person name="Gournas C."/>
            <person name="Habgood R."/>
            <person name="Hainaut M."/>
            <person name="Harispe M.L."/>
            <person name="Henrissat B."/>
            <person name="Hilden K.S."/>
            <person name="Hope R."/>
            <person name="Hossain A."/>
            <person name="Karabika E."/>
            <person name="Karaffa L."/>
            <person name="Karanyi Z."/>
            <person name="Krasevec N."/>
            <person name="Kuo A."/>
            <person name="Kusch H."/>
            <person name="LaButti K."/>
            <person name="Lagendijk E.L."/>
            <person name="Lapidus A."/>
            <person name="Levasseur A."/>
            <person name="Lindquist E."/>
            <person name="Lipzen A."/>
            <person name="Logrieco A.F."/>
            <person name="MacCabe A."/>
            <person name="Maekelae M.R."/>
            <person name="Malavazi I."/>
            <person name="Melin P."/>
            <person name="Meyer V."/>
            <person name="Mielnichuk N."/>
            <person name="Miskei M."/>
            <person name="Molnar A.P."/>
            <person name="Mule G."/>
            <person name="Ngan C.Y."/>
            <person name="Orejas M."/>
            <person name="Orosz E."/>
            <person name="Ouedraogo J.P."/>
            <person name="Overkamp K.M."/>
            <person name="Park H.-S."/>
            <person name="Perrone G."/>
            <person name="Piumi F."/>
            <person name="Punt P.J."/>
            <person name="Ram A.F."/>
            <person name="Ramon A."/>
            <person name="Rauscher S."/>
            <person name="Record E."/>
            <person name="Riano-Pachon D.M."/>
            <person name="Robert V."/>
            <person name="Roehrig J."/>
            <person name="Ruller R."/>
            <person name="Salamov A."/>
            <person name="Salih N.S."/>
            <person name="Samson R.A."/>
            <person name="Sandor E."/>
            <person name="Sanguinetti M."/>
            <person name="Schuetze T."/>
            <person name="Sepcic K."/>
            <person name="Shelest E."/>
            <person name="Sherlock G."/>
            <person name="Sophianopoulou V."/>
            <person name="Squina F.M."/>
            <person name="Sun H."/>
            <person name="Susca A."/>
            <person name="Todd R.B."/>
            <person name="Tsang A."/>
            <person name="Unkles S.E."/>
            <person name="van de Wiele N."/>
            <person name="van Rossen-Uffink D."/>
            <person name="Oliveira J.V."/>
            <person name="Vesth T.C."/>
            <person name="Visser J."/>
            <person name="Yu J.-H."/>
            <person name="Zhou M."/>
            <person name="Andersen M.R."/>
            <person name="Archer D.B."/>
            <person name="Baker S.E."/>
            <person name="Benoit I."/>
            <person name="Brakhage A.A."/>
            <person name="Braus G.H."/>
            <person name="Fischer R."/>
            <person name="Frisvad J.C."/>
            <person name="Goldman G.H."/>
            <person name="Houbraken J."/>
            <person name="Oakley B."/>
            <person name="Pocsi I."/>
            <person name="Scazzocchio C."/>
            <person name="Seiboth B."/>
            <person name="vanKuyk P.A."/>
            <person name="Wortman J."/>
            <person name="Dyer P.S."/>
            <person name="Grigoriev I.V."/>
        </authorList>
    </citation>
    <scope>NUCLEOTIDE SEQUENCE [LARGE SCALE GENOMIC DNA]</scope>
    <source>
        <strain evidence="8">CBS 506.65</strain>
    </source>
</reference>
<dbReference type="VEuPathDB" id="FungiDB:ASPZODRAFT_13399"/>
<dbReference type="InterPro" id="IPR020846">
    <property type="entry name" value="MFS_dom"/>
</dbReference>
<evidence type="ECO:0000256" key="1">
    <source>
        <dbReference type="ARBA" id="ARBA00004141"/>
    </source>
</evidence>
<feature type="transmembrane region" description="Helical" evidence="5">
    <location>
        <begin position="411"/>
        <end position="431"/>
    </location>
</feature>
<dbReference type="Proteomes" id="UP000184188">
    <property type="component" value="Unassembled WGS sequence"/>
</dbReference>
<feature type="transmembrane region" description="Helical" evidence="5">
    <location>
        <begin position="375"/>
        <end position="399"/>
    </location>
</feature>
<gene>
    <name evidence="7" type="ORF">ASPZODRAFT_13399</name>
</gene>
<name>A0A1L9ST89_9EURO</name>
<dbReference type="STRING" id="1073090.A0A1L9ST89"/>
<evidence type="ECO:0000313" key="8">
    <source>
        <dbReference type="Proteomes" id="UP000184188"/>
    </source>
</evidence>
<dbReference type="GO" id="GO:0022857">
    <property type="term" value="F:transmembrane transporter activity"/>
    <property type="evidence" value="ECO:0007669"/>
    <property type="project" value="InterPro"/>
</dbReference>
<evidence type="ECO:0000259" key="6">
    <source>
        <dbReference type="PROSITE" id="PS50850"/>
    </source>
</evidence>
<feature type="transmembrane region" description="Helical" evidence="5">
    <location>
        <begin position="82"/>
        <end position="103"/>
    </location>
</feature>
<feature type="transmembrane region" description="Helical" evidence="5">
    <location>
        <begin position="349"/>
        <end position="369"/>
    </location>
</feature>
<feature type="domain" description="Major facilitator superfamily (MFS) profile" evidence="6">
    <location>
        <begin position="44"/>
        <end position="468"/>
    </location>
</feature>
<keyword evidence="4 5" id="KW-0472">Membrane</keyword>
<dbReference type="OrthoDB" id="2585655at2759"/>
<feature type="transmembrane region" description="Helical" evidence="5">
    <location>
        <begin position="109"/>
        <end position="128"/>
    </location>
</feature>
<dbReference type="RefSeq" id="XP_022584823.1">
    <property type="nucleotide sequence ID" value="XM_022723404.1"/>
</dbReference>
<feature type="transmembrane region" description="Helical" evidence="5">
    <location>
        <begin position="42"/>
        <end position="62"/>
    </location>
</feature>
<evidence type="ECO:0000256" key="4">
    <source>
        <dbReference type="ARBA" id="ARBA00023136"/>
    </source>
</evidence>
<sequence>MAEESQDKAQTFHIEEGKSPVLYDETFDDPDNPLNWPYWLKIYIALLMALLGFLAQFCSSLINPGYVTMSKDLGITIEQSSYCTTVFIVFSGIAPMFVVPYGNVYGRRILFVVFSFISTLGAIVTAAAPTYGGVIVGRIINGIGQGIPLGVGVVTICDLFRQHERGLWVGLYTIGVTNGPHVAPIAGGYITQRLGWRWCFWVPAIFQGIVCLILLLTLPETLYLRGDSNRLRHRPYWGRLFFFGKVIDRPIEAEQFWRPFKLIRHATVALPALYFCTCNTFGSTLFAVTGANIGAKIFGFDTEQTGLFMGVPLSVGCMIGEASAGWVSDRLLALYARRHGGNQKPEARLFLMPLCTTLCVGTATYGLCIQNRYPWIQASVCMAISGFGLQIATTMVYTYCTDSYRSRASEVGAVLNFFKCVFAFNVGFYALPFAGKVGYTTAFSVLASINGACLFPLLILFFVGERIRIQSSDIDY</sequence>
<dbReference type="PANTHER" id="PTHR23502:SF181">
    <property type="entry name" value="MAJOR FACILITATOR SUPERFAMILY (MFS) PROFILE DOMAIN-CONTAINING PROTEIN"/>
    <property type="match status" value="1"/>
</dbReference>
<dbReference type="SUPFAM" id="SSF103473">
    <property type="entry name" value="MFS general substrate transporter"/>
    <property type="match status" value="1"/>
</dbReference>
<dbReference type="InterPro" id="IPR036259">
    <property type="entry name" value="MFS_trans_sf"/>
</dbReference>
<evidence type="ECO:0000256" key="3">
    <source>
        <dbReference type="ARBA" id="ARBA00022989"/>
    </source>
</evidence>